<organism evidence="1">
    <name type="scientific">Rhizophora mucronata</name>
    <name type="common">Asiatic mangrove</name>
    <dbReference type="NCBI Taxonomy" id="61149"/>
    <lineage>
        <taxon>Eukaryota</taxon>
        <taxon>Viridiplantae</taxon>
        <taxon>Streptophyta</taxon>
        <taxon>Embryophyta</taxon>
        <taxon>Tracheophyta</taxon>
        <taxon>Spermatophyta</taxon>
        <taxon>Magnoliopsida</taxon>
        <taxon>eudicotyledons</taxon>
        <taxon>Gunneridae</taxon>
        <taxon>Pentapetalae</taxon>
        <taxon>rosids</taxon>
        <taxon>fabids</taxon>
        <taxon>Malpighiales</taxon>
        <taxon>Rhizophoraceae</taxon>
        <taxon>Rhizophora</taxon>
    </lineage>
</organism>
<protein>
    <submittedName>
        <fullName evidence="1">Uncharacterized protein</fullName>
    </submittedName>
</protein>
<evidence type="ECO:0000313" key="1">
    <source>
        <dbReference type="EMBL" id="MBX58702.1"/>
    </source>
</evidence>
<dbReference type="EMBL" id="GGEC01078218">
    <property type="protein sequence ID" value="MBX58702.1"/>
    <property type="molecule type" value="Transcribed_RNA"/>
</dbReference>
<name>A0A2P2PVD5_RHIMU</name>
<proteinExistence type="predicted"/>
<sequence length="14" mass="1635">MEEQELLELVSSEV</sequence>
<reference evidence="1" key="1">
    <citation type="submission" date="2018-02" db="EMBL/GenBank/DDBJ databases">
        <title>Rhizophora mucronata_Transcriptome.</title>
        <authorList>
            <person name="Meera S.P."/>
            <person name="Sreeshan A."/>
            <person name="Augustine A."/>
        </authorList>
    </citation>
    <scope>NUCLEOTIDE SEQUENCE</scope>
    <source>
        <tissue evidence="1">Leaf</tissue>
    </source>
</reference>
<accession>A0A2P2PVD5</accession>